<dbReference type="InterPro" id="IPR016169">
    <property type="entry name" value="FAD-bd_PCMH_sub2"/>
</dbReference>
<reference evidence="6" key="2">
    <citation type="submission" date="2016-08" db="EMBL/GenBank/DDBJ databases">
        <authorList>
            <person name="Seilhamer J.J."/>
        </authorList>
    </citation>
    <scope>NUCLEOTIDE SEQUENCE [LARGE SCALE GENOMIC DNA]</scope>
    <source>
        <strain evidence="6">SA1</strain>
        <plasmid evidence="6">pSA1</plasmid>
    </source>
</reference>
<dbReference type="InterPro" id="IPR004113">
    <property type="entry name" value="FAD-bd_oxidored_4_C"/>
</dbReference>
<evidence type="ECO:0000256" key="4">
    <source>
        <dbReference type="ARBA" id="ARBA00023002"/>
    </source>
</evidence>
<sequence length="530" mass="56760">MAFANTIDDALERDLSAILGPEGLLSDEASIELHSSDLLGRAGRCRLVIRPENQAQLVEAVRRIAPTGMPLMPRGGGLTYVGGYVGSGADWVAVDLRRMNRILSIDEKDMVVTVEPGVTWLQLYEALQEKGLRLPFFGTFSGRGATVGGGLSNGALFLGTARYGTSADIVLGLEVVTADGAVVHTGQKAVANAPKPFLRSFGPDTTGLFIHDAGALGIKCKASLRMIRKPAHTDFLSFGFPDRDAAIAAICEIGRAELAEDAYVMDPDKTRQALAAPSDLIRDVKTLGKVVAQEQGLLRGLKAGAKLALAGRDFIEEGCFSLHLVLAGRSRASVDEDMGAARQIAAKLGGRELPNSIPKAGRAEMFSPLDAVLGATGDRWVALNGKVPHSQAKALVDDLEQLLADNADALRESGVVVSRLITIMGNHAFSYEPVFNWHDEWLPMHEATLSAKALRDLPRPPANEAARALVMRLRQEIVAVFARHGAASNQIGRTYPYASILRPESRALLEGVKRTLDPDMRMNPGALELG</sequence>
<evidence type="ECO:0000256" key="2">
    <source>
        <dbReference type="ARBA" id="ARBA00022630"/>
    </source>
</evidence>
<dbReference type="Proteomes" id="UP000094626">
    <property type="component" value="Plasmid pSA1"/>
</dbReference>
<dbReference type="InterPro" id="IPR006094">
    <property type="entry name" value="Oxid_FAD_bind_N"/>
</dbReference>
<dbReference type="AlphaFoldDB" id="A0A031JUC6"/>
<evidence type="ECO:0000259" key="5">
    <source>
        <dbReference type="PROSITE" id="PS51387"/>
    </source>
</evidence>
<reference evidence="7 8" key="1">
    <citation type="submission" date="2014-03" db="EMBL/GenBank/DDBJ databases">
        <title>Whole genome sequence of Novosphingobium resinovorum KF1.</title>
        <authorList>
            <person name="Gan H.M."/>
            <person name="Gan H.Y."/>
            <person name="Chew T.H."/>
            <person name="Savka M.A."/>
        </authorList>
    </citation>
    <scope>NUCLEOTIDE SEQUENCE [LARGE SCALE GENOMIC DNA]</scope>
    <source>
        <strain evidence="7 8">KF1</strain>
    </source>
</reference>
<dbReference type="InterPro" id="IPR016166">
    <property type="entry name" value="FAD-bd_PCMH"/>
</dbReference>
<evidence type="ECO:0000256" key="3">
    <source>
        <dbReference type="ARBA" id="ARBA00022827"/>
    </source>
</evidence>
<evidence type="ECO:0000313" key="6">
    <source>
        <dbReference type="EMBL" id="AOR79492.1"/>
    </source>
</evidence>
<dbReference type="PATRIC" id="fig|158500.4.peg.3396"/>
<evidence type="ECO:0000313" key="9">
    <source>
        <dbReference type="Proteomes" id="UP000094626"/>
    </source>
</evidence>
<dbReference type="eggNOG" id="COG0277">
    <property type="taxonomic scope" value="Bacteria"/>
</dbReference>
<gene>
    <name evidence="6" type="ORF">BES08_22015</name>
    <name evidence="7" type="ORF">BV97_03332</name>
</gene>
<organism evidence="7 8">
    <name type="scientific">Novosphingobium resinovorum</name>
    <dbReference type="NCBI Taxonomy" id="158500"/>
    <lineage>
        <taxon>Bacteria</taxon>
        <taxon>Pseudomonadati</taxon>
        <taxon>Pseudomonadota</taxon>
        <taxon>Alphaproteobacteria</taxon>
        <taxon>Sphingomonadales</taxon>
        <taxon>Sphingomonadaceae</taxon>
        <taxon>Novosphingobium</taxon>
    </lineage>
</organism>
<geneLocation type="plasmid" evidence="6 9">
    <name>pSA1</name>
</geneLocation>
<dbReference type="GO" id="GO:0016491">
    <property type="term" value="F:oxidoreductase activity"/>
    <property type="evidence" value="ECO:0007669"/>
    <property type="project" value="UniProtKB-KW"/>
</dbReference>
<keyword evidence="9" id="KW-1185">Reference proteome</keyword>
<accession>A0A031JUC6</accession>
<dbReference type="SUPFAM" id="SSF55103">
    <property type="entry name" value="FAD-linked oxidases, C-terminal domain"/>
    <property type="match status" value="1"/>
</dbReference>
<dbReference type="EMBL" id="JFYZ01000016">
    <property type="protein sequence ID" value="EZP80565.1"/>
    <property type="molecule type" value="Genomic_DNA"/>
</dbReference>
<feature type="domain" description="FAD-binding PCMH-type" evidence="5">
    <location>
        <begin position="41"/>
        <end position="229"/>
    </location>
</feature>
<keyword evidence="6" id="KW-0614">Plasmid</keyword>
<dbReference type="GO" id="GO:0071949">
    <property type="term" value="F:FAD binding"/>
    <property type="evidence" value="ECO:0007669"/>
    <property type="project" value="InterPro"/>
</dbReference>
<dbReference type="RefSeq" id="WP_051586945.1">
    <property type="nucleotide sequence ID" value="NZ_CP017076.1"/>
</dbReference>
<dbReference type="PANTHER" id="PTHR11748">
    <property type="entry name" value="D-LACTATE DEHYDROGENASE"/>
    <property type="match status" value="1"/>
</dbReference>
<comment type="cofactor">
    <cofactor evidence="1">
        <name>FAD</name>
        <dbReference type="ChEBI" id="CHEBI:57692"/>
    </cofactor>
</comment>
<keyword evidence="3" id="KW-0274">FAD</keyword>
<dbReference type="InterPro" id="IPR016164">
    <property type="entry name" value="FAD-linked_Oxase-like_C"/>
</dbReference>
<proteinExistence type="predicted"/>
<evidence type="ECO:0000256" key="1">
    <source>
        <dbReference type="ARBA" id="ARBA00001974"/>
    </source>
</evidence>
<evidence type="ECO:0000313" key="7">
    <source>
        <dbReference type="EMBL" id="EZP80565.1"/>
    </source>
</evidence>
<dbReference type="Pfam" id="PF02913">
    <property type="entry name" value="FAD-oxidase_C"/>
    <property type="match status" value="1"/>
</dbReference>
<reference evidence="9" key="3">
    <citation type="journal article" date="2017" name="J. Biotechnol.">
        <title>Complete genome sequence of Novosphingobium resinovorum SA1, a versatile xenobiotic-degrading bacterium capable of utilizing sulfanilic acid.</title>
        <authorList>
            <person name="Hegedus B."/>
            <person name="Kos P.B."/>
            <person name="Balint B."/>
            <person name="Maroti G."/>
            <person name="Gan H.M."/>
            <person name="Perei K."/>
            <person name="Rakhely G."/>
        </authorList>
    </citation>
    <scope>NUCLEOTIDE SEQUENCE [LARGE SCALE GENOMIC DNA]</scope>
    <source>
        <strain evidence="9">SA1</strain>
    </source>
</reference>
<dbReference type="SUPFAM" id="SSF56176">
    <property type="entry name" value="FAD-binding/transporter-associated domain-like"/>
    <property type="match status" value="1"/>
</dbReference>
<dbReference type="KEGG" id="nre:BES08_22015"/>
<dbReference type="Pfam" id="PF01565">
    <property type="entry name" value="FAD_binding_4"/>
    <property type="match status" value="1"/>
</dbReference>
<dbReference type="InterPro" id="IPR036318">
    <property type="entry name" value="FAD-bd_PCMH-like_sf"/>
</dbReference>
<keyword evidence="2" id="KW-0285">Flavoprotein</keyword>
<dbReference type="Gene3D" id="3.30.465.10">
    <property type="match status" value="1"/>
</dbReference>
<dbReference type="Proteomes" id="UP000024329">
    <property type="component" value="Unassembled WGS sequence"/>
</dbReference>
<keyword evidence="4" id="KW-0560">Oxidoreductase</keyword>
<protein>
    <submittedName>
        <fullName evidence="6">FAD-linked oxidase</fullName>
    </submittedName>
    <submittedName>
        <fullName evidence="7">FAD/FMN-dependent dehydrogenase</fullName>
    </submittedName>
</protein>
<dbReference type="PROSITE" id="PS51387">
    <property type="entry name" value="FAD_PCMH"/>
    <property type="match status" value="1"/>
</dbReference>
<evidence type="ECO:0000313" key="8">
    <source>
        <dbReference type="Proteomes" id="UP000024329"/>
    </source>
</evidence>
<dbReference type="EMBL" id="CP017076">
    <property type="protein sequence ID" value="AOR79492.1"/>
    <property type="molecule type" value="Genomic_DNA"/>
</dbReference>
<name>A0A031JUC6_9SPHN</name>